<gene>
    <name evidence="3" type="primary">Dana\GF18442</name>
    <name evidence="3" type="synonym">dana_GLEANR_19698</name>
    <name evidence="3" type="ORF">GF18442</name>
</gene>
<dbReference type="GO" id="GO:0005634">
    <property type="term" value="C:nucleus"/>
    <property type="evidence" value="ECO:0007669"/>
    <property type="project" value="UniProtKB-SubCell"/>
</dbReference>
<dbReference type="InterPro" id="IPR004210">
    <property type="entry name" value="BESS_motif"/>
</dbReference>
<dbReference type="OrthoDB" id="6487365at2759"/>
<evidence type="ECO:0000259" key="2">
    <source>
        <dbReference type="PROSITE" id="PS51031"/>
    </source>
</evidence>
<dbReference type="EMBL" id="CH902617">
    <property type="protein sequence ID" value="EDV43341.2"/>
    <property type="molecule type" value="Genomic_DNA"/>
</dbReference>
<dbReference type="GO" id="GO:0141152">
    <property type="term" value="F:glycerol-3-phosphate dehydrogenase (NAD+) activity"/>
    <property type="evidence" value="ECO:0007669"/>
    <property type="project" value="UniProtKB-EC"/>
</dbReference>
<proteinExistence type="predicted"/>
<organism evidence="3 4">
    <name type="scientific">Drosophila ananassae</name>
    <name type="common">Fruit fly</name>
    <dbReference type="NCBI Taxonomy" id="7217"/>
    <lineage>
        <taxon>Eukaryota</taxon>
        <taxon>Metazoa</taxon>
        <taxon>Ecdysozoa</taxon>
        <taxon>Arthropoda</taxon>
        <taxon>Hexapoda</taxon>
        <taxon>Insecta</taxon>
        <taxon>Pterygota</taxon>
        <taxon>Neoptera</taxon>
        <taxon>Endopterygota</taxon>
        <taxon>Diptera</taxon>
        <taxon>Brachycera</taxon>
        <taxon>Muscomorpha</taxon>
        <taxon>Ephydroidea</taxon>
        <taxon>Drosophilidae</taxon>
        <taxon>Drosophila</taxon>
        <taxon>Sophophora</taxon>
    </lineage>
</organism>
<dbReference type="GO" id="GO:0004368">
    <property type="term" value="F:glycerol-3-phosphate dehydrogenase (quinone) activity"/>
    <property type="evidence" value="ECO:0007669"/>
    <property type="project" value="UniProtKB-EC"/>
</dbReference>
<dbReference type="EC" id="1.1.5.3" evidence="3"/>
<dbReference type="EC" id="1.1.1.94" evidence="3"/>
<protein>
    <submittedName>
        <fullName evidence="3">Uncharacterized protein, isoform A</fullName>
        <ecNumber evidence="3">1.1.1.8</ecNumber>
        <ecNumber evidence="3">1.1.1.94</ecNumber>
        <ecNumber evidence="3">1.1.5.3</ecNumber>
    </submittedName>
</protein>
<sequence length="198" mass="22208">MSNGKTFGTSVRRSQDQQSMARIYGLGSSNGEVSQLENVSSNSGIFEFKRRRLHRPNTVWKRKDLLNEKQMPQTRQELLQSIGEQREILGAYFQRLNEQKAETSTSSATAIGSSSATSIPVTPPRNSYDLFFESACISVKSLPPKLAAEAKSRISQIITEFEIRAISQQEERQAAAQQGRQHRLDETAGVVYEFHPCP</sequence>
<dbReference type="Pfam" id="PF02944">
    <property type="entry name" value="BESS"/>
    <property type="match status" value="1"/>
</dbReference>
<reference evidence="3 4" key="1">
    <citation type="journal article" date="2007" name="Nature">
        <title>Evolution of genes and genomes on the Drosophila phylogeny.</title>
        <authorList>
            <consortium name="Drosophila 12 Genomes Consortium"/>
            <person name="Clark A.G."/>
            <person name="Eisen M.B."/>
            <person name="Smith D.R."/>
            <person name="Bergman C.M."/>
            <person name="Oliver B."/>
            <person name="Markow T.A."/>
            <person name="Kaufman T.C."/>
            <person name="Kellis M."/>
            <person name="Gelbart W."/>
            <person name="Iyer V.N."/>
            <person name="Pollard D.A."/>
            <person name="Sackton T.B."/>
            <person name="Larracuente A.M."/>
            <person name="Singh N.D."/>
            <person name="Abad J.P."/>
            <person name="Abt D.N."/>
            <person name="Adryan B."/>
            <person name="Aguade M."/>
            <person name="Akashi H."/>
            <person name="Anderson W.W."/>
            <person name="Aquadro C.F."/>
            <person name="Ardell D.H."/>
            <person name="Arguello R."/>
            <person name="Artieri C.G."/>
            <person name="Barbash D.A."/>
            <person name="Barker D."/>
            <person name="Barsanti P."/>
            <person name="Batterham P."/>
            <person name="Batzoglou S."/>
            <person name="Begun D."/>
            <person name="Bhutkar A."/>
            <person name="Blanco E."/>
            <person name="Bosak S.A."/>
            <person name="Bradley R.K."/>
            <person name="Brand A.D."/>
            <person name="Brent M.R."/>
            <person name="Brooks A.N."/>
            <person name="Brown R.H."/>
            <person name="Butlin R.K."/>
            <person name="Caggese C."/>
            <person name="Calvi B.R."/>
            <person name="Bernardo de Carvalho A."/>
            <person name="Caspi A."/>
            <person name="Castrezana S."/>
            <person name="Celniker S.E."/>
            <person name="Chang J.L."/>
            <person name="Chapple C."/>
            <person name="Chatterji S."/>
            <person name="Chinwalla A."/>
            <person name="Civetta A."/>
            <person name="Clifton S.W."/>
            <person name="Comeron J.M."/>
            <person name="Costello J.C."/>
            <person name="Coyne J.A."/>
            <person name="Daub J."/>
            <person name="David R.G."/>
            <person name="Delcher A.L."/>
            <person name="Delehaunty K."/>
            <person name="Do C.B."/>
            <person name="Ebling H."/>
            <person name="Edwards K."/>
            <person name="Eickbush T."/>
            <person name="Evans J.D."/>
            <person name="Filipski A."/>
            <person name="Findeiss S."/>
            <person name="Freyhult E."/>
            <person name="Fulton L."/>
            <person name="Fulton R."/>
            <person name="Garcia A.C."/>
            <person name="Gardiner A."/>
            <person name="Garfield D.A."/>
            <person name="Garvin B.E."/>
            <person name="Gibson G."/>
            <person name="Gilbert D."/>
            <person name="Gnerre S."/>
            <person name="Godfrey J."/>
            <person name="Good R."/>
            <person name="Gotea V."/>
            <person name="Gravely B."/>
            <person name="Greenberg A.J."/>
            <person name="Griffiths-Jones S."/>
            <person name="Gross S."/>
            <person name="Guigo R."/>
            <person name="Gustafson E.A."/>
            <person name="Haerty W."/>
            <person name="Hahn M.W."/>
            <person name="Halligan D.L."/>
            <person name="Halpern A.L."/>
            <person name="Halter G.M."/>
            <person name="Han M.V."/>
            <person name="Heger A."/>
            <person name="Hillier L."/>
            <person name="Hinrichs A.S."/>
            <person name="Holmes I."/>
            <person name="Hoskins R.A."/>
            <person name="Hubisz M.J."/>
            <person name="Hultmark D."/>
            <person name="Huntley M.A."/>
            <person name="Jaffe D.B."/>
            <person name="Jagadeeshan S."/>
            <person name="Jeck W.R."/>
            <person name="Johnson J."/>
            <person name="Jones C.D."/>
            <person name="Jordan W.C."/>
            <person name="Karpen G.H."/>
            <person name="Kataoka E."/>
            <person name="Keightley P.D."/>
            <person name="Kheradpour P."/>
            <person name="Kirkness E.F."/>
            <person name="Koerich L.B."/>
            <person name="Kristiansen K."/>
            <person name="Kudrna D."/>
            <person name="Kulathinal R.J."/>
            <person name="Kumar S."/>
            <person name="Kwok R."/>
            <person name="Lander E."/>
            <person name="Langley C.H."/>
            <person name="Lapoint R."/>
            <person name="Lazzaro B.P."/>
            <person name="Lee S.J."/>
            <person name="Levesque L."/>
            <person name="Li R."/>
            <person name="Lin C.F."/>
            <person name="Lin M.F."/>
            <person name="Lindblad-Toh K."/>
            <person name="Llopart A."/>
            <person name="Long M."/>
            <person name="Low L."/>
            <person name="Lozovsky E."/>
            <person name="Lu J."/>
            <person name="Luo M."/>
            <person name="Machado C.A."/>
            <person name="Makalowski W."/>
            <person name="Marzo M."/>
            <person name="Matsuda M."/>
            <person name="Matzkin L."/>
            <person name="McAllister B."/>
            <person name="McBride C.S."/>
            <person name="McKernan B."/>
            <person name="McKernan K."/>
            <person name="Mendez-Lago M."/>
            <person name="Minx P."/>
            <person name="Mollenhauer M.U."/>
            <person name="Montooth K."/>
            <person name="Mount S.M."/>
            <person name="Mu X."/>
            <person name="Myers E."/>
            <person name="Negre B."/>
            <person name="Newfeld S."/>
            <person name="Nielsen R."/>
            <person name="Noor M.A."/>
            <person name="O'Grady P."/>
            <person name="Pachter L."/>
            <person name="Papaceit M."/>
            <person name="Parisi M.J."/>
            <person name="Parisi M."/>
            <person name="Parts L."/>
            <person name="Pedersen J.S."/>
            <person name="Pesole G."/>
            <person name="Phillippy A.M."/>
            <person name="Ponting C.P."/>
            <person name="Pop M."/>
            <person name="Porcelli D."/>
            <person name="Powell J.R."/>
            <person name="Prohaska S."/>
            <person name="Pruitt K."/>
            <person name="Puig M."/>
            <person name="Quesneville H."/>
            <person name="Ram K.R."/>
            <person name="Rand D."/>
            <person name="Rasmussen M.D."/>
            <person name="Reed L.K."/>
            <person name="Reenan R."/>
            <person name="Reily A."/>
            <person name="Remington K.A."/>
            <person name="Rieger T.T."/>
            <person name="Ritchie M.G."/>
            <person name="Robin C."/>
            <person name="Rogers Y.H."/>
            <person name="Rohde C."/>
            <person name="Rozas J."/>
            <person name="Rubenfield M.J."/>
            <person name="Ruiz A."/>
            <person name="Russo S."/>
            <person name="Salzberg S.L."/>
            <person name="Sanchez-Gracia A."/>
            <person name="Saranga D.J."/>
            <person name="Sato H."/>
            <person name="Schaeffer S.W."/>
            <person name="Schatz M.C."/>
            <person name="Schlenke T."/>
            <person name="Schwartz R."/>
            <person name="Segarra C."/>
            <person name="Singh R.S."/>
            <person name="Sirot L."/>
            <person name="Sirota M."/>
            <person name="Sisneros N.B."/>
            <person name="Smith C.D."/>
            <person name="Smith T.F."/>
            <person name="Spieth J."/>
            <person name="Stage D.E."/>
            <person name="Stark A."/>
            <person name="Stephan W."/>
            <person name="Strausberg R.L."/>
            <person name="Strempel S."/>
            <person name="Sturgill D."/>
            <person name="Sutton G."/>
            <person name="Sutton G.G."/>
            <person name="Tao W."/>
            <person name="Teichmann S."/>
            <person name="Tobari Y.N."/>
            <person name="Tomimura Y."/>
            <person name="Tsolas J.M."/>
            <person name="Valente V.L."/>
            <person name="Venter E."/>
            <person name="Venter J.C."/>
            <person name="Vicario S."/>
            <person name="Vieira F.G."/>
            <person name="Vilella A.J."/>
            <person name="Villasante A."/>
            <person name="Walenz B."/>
            <person name="Wang J."/>
            <person name="Wasserman M."/>
            <person name="Watts T."/>
            <person name="Wilson D."/>
            <person name="Wilson R.K."/>
            <person name="Wing R.A."/>
            <person name="Wolfner M.F."/>
            <person name="Wong A."/>
            <person name="Wong G.K."/>
            <person name="Wu C.I."/>
            <person name="Wu G."/>
            <person name="Yamamoto D."/>
            <person name="Yang H.P."/>
            <person name="Yang S.P."/>
            <person name="Yorke J.A."/>
            <person name="Yoshida K."/>
            <person name="Zdobnov E."/>
            <person name="Zhang P."/>
            <person name="Zhang Y."/>
            <person name="Zimin A.V."/>
            <person name="Baldwin J."/>
            <person name="Abdouelleil A."/>
            <person name="Abdulkadir J."/>
            <person name="Abebe A."/>
            <person name="Abera B."/>
            <person name="Abreu J."/>
            <person name="Acer S.C."/>
            <person name="Aftuck L."/>
            <person name="Alexander A."/>
            <person name="An P."/>
            <person name="Anderson E."/>
            <person name="Anderson S."/>
            <person name="Arachi H."/>
            <person name="Azer M."/>
            <person name="Bachantsang P."/>
            <person name="Barry A."/>
            <person name="Bayul T."/>
            <person name="Berlin A."/>
            <person name="Bessette D."/>
            <person name="Bloom T."/>
            <person name="Blye J."/>
            <person name="Boguslavskiy L."/>
            <person name="Bonnet C."/>
            <person name="Boukhgalter B."/>
            <person name="Bourzgui I."/>
            <person name="Brown A."/>
            <person name="Cahill P."/>
            <person name="Channer S."/>
            <person name="Cheshatsang Y."/>
            <person name="Chuda L."/>
            <person name="Citroen M."/>
            <person name="Collymore A."/>
            <person name="Cooke P."/>
            <person name="Costello M."/>
            <person name="D'Aco K."/>
            <person name="Daza R."/>
            <person name="De Haan G."/>
            <person name="DeGray S."/>
            <person name="DeMaso C."/>
            <person name="Dhargay N."/>
            <person name="Dooley K."/>
            <person name="Dooley E."/>
            <person name="Doricent M."/>
            <person name="Dorje P."/>
            <person name="Dorjee K."/>
            <person name="Dupes A."/>
            <person name="Elong R."/>
            <person name="Falk J."/>
            <person name="Farina A."/>
            <person name="Faro S."/>
            <person name="Ferguson D."/>
            <person name="Fisher S."/>
            <person name="Foley C.D."/>
            <person name="Franke A."/>
            <person name="Friedrich D."/>
            <person name="Gadbois L."/>
            <person name="Gearin G."/>
            <person name="Gearin C.R."/>
            <person name="Giannoukos G."/>
            <person name="Goode T."/>
            <person name="Graham J."/>
            <person name="Grandbois E."/>
            <person name="Grewal S."/>
            <person name="Gyaltsen K."/>
            <person name="Hafez N."/>
            <person name="Hagos B."/>
            <person name="Hall J."/>
            <person name="Henson C."/>
            <person name="Hollinger A."/>
            <person name="Honan T."/>
            <person name="Huard M.D."/>
            <person name="Hughes L."/>
            <person name="Hurhula B."/>
            <person name="Husby M.E."/>
            <person name="Kamat A."/>
            <person name="Kanga B."/>
            <person name="Kashin S."/>
            <person name="Khazanovich D."/>
            <person name="Kisner P."/>
            <person name="Lance K."/>
            <person name="Lara M."/>
            <person name="Lee W."/>
            <person name="Lennon N."/>
            <person name="Letendre F."/>
            <person name="LeVine R."/>
            <person name="Lipovsky A."/>
            <person name="Liu X."/>
            <person name="Liu J."/>
            <person name="Liu S."/>
            <person name="Lokyitsang T."/>
            <person name="Lokyitsang Y."/>
            <person name="Lubonja R."/>
            <person name="Lui A."/>
            <person name="MacDonald P."/>
            <person name="Magnisalis V."/>
            <person name="Maru K."/>
            <person name="Matthews C."/>
            <person name="McCusker W."/>
            <person name="McDonough S."/>
            <person name="Mehta T."/>
            <person name="Meldrim J."/>
            <person name="Meneus L."/>
            <person name="Mihai O."/>
            <person name="Mihalev A."/>
            <person name="Mihova T."/>
            <person name="Mittelman R."/>
            <person name="Mlenga V."/>
            <person name="Montmayeur A."/>
            <person name="Mulrain L."/>
            <person name="Navidi A."/>
            <person name="Naylor J."/>
            <person name="Negash T."/>
            <person name="Nguyen T."/>
            <person name="Nguyen N."/>
            <person name="Nicol R."/>
            <person name="Norbu C."/>
            <person name="Norbu N."/>
            <person name="Novod N."/>
            <person name="O'Neill B."/>
            <person name="Osman S."/>
            <person name="Markiewicz E."/>
            <person name="Oyono O.L."/>
            <person name="Patti C."/>
            <person name="Phunkhang P."/>
            <person name="Pierre F."/>
            <person name="Priest M."/>
            <person name="Raghuraman S."/>
            <person name="Rege F."/>
            <person name="Reyes R."/>
            <person name="Rise C."/>
            <person name="Rogov P."/>
            <person name="Ross K."/>
            <person name="Ryan E."/>
            <person name="Settipalli S."/>
            <person name="Shea T."/>
            <person name="Sherpa N."/>
            <person name="Shi L."/>
            <person name="Shih D."/>
            <person name="Sparrow T."/>
            <person name="Spaulding J."/>
            <person name="Stalker J."/>
            <person name="Stange-Thomann N."/>
            <person name="Stavropoulos S."/>
            <person name="Stone C."/>
            <person name="Strader C."/>
            <person name="Tesfaye S."/>
            <person name="Thomson T."/>
            <person name="Thoulutsang Y."/>
            <person name="Thoulutsang D."/>
            <person name="Topham K."/>
            <person name="Topping I."/>
            <person name="Tsamla T."/>
            <person name="Vassiliev H."/>
            <person name="Vo A."/>
            <person name="Wangchuk T."/>
            <person name="Wangdi T."/>
            <person name="Weiand M."/>
            <person name="Wilkinson J."/>
            <person name="Wilson A."/>
            <person name="Yadav S."/>
            <person name="Young G."/>
            <person name="Yu Q."/>
            <person name="Zembek L."/>
            <person name="Zhong D."/>
            <person name="Zimmer A."/>
            <person name="Zwirko Z."/>
            <person name="Jaffe D.B."/>
            <person name="Alvarez P."/>
            <person name="Brockman W."/>
            <person name="Butler J."/>
            <person name="Chin C."/>
            <person name="Gnerre S."/>
            <person name="Grabherr M."/>
            <person name="Kleber M."/>
            <person name="Mauceli E."/>
            <person name="MacCallum I."/>
        </authorList>
    </citation>
    <scope>NUCLEOTIDE SEQUENCE [LARGE SCALE GENOMIC DNA]</scope>
    <source>
        <strain evidence="4">Tucson 14024-0371.13</strain>
    </source>
</reference>
<accession>B3M217</accession>
<dbReference type="HOGENOM" id="CLU_128941_0_0_1"/>
<keyword evidence="3" id="KW-0560">Oxidoreductase</keyword>
<keyword evidence="4" id="KW-1185">Reference proteome</keyword>
<evidence type="ECO:0000313" key="4">
    <source>
        <dbReference type="Proteomes" id="UP000007801"/>
    </source>
</evidence>
<dbReference type="PROSITE" id="PS51031">
    <property type="entry name" value="BESS"/>
    <property type="match status" value="1"/>
</dbReference>
<comment type="subcellular location">
    <subcellularLocation>
        <location evidence="1">Nucleus</location>
    </subcellularLocation>
</comment>
<dbReference type="GO" id="GO:0003677">
    <property type="term" value="F:DNA binding"/>
    <property type="evidence" value="ECO:0007669"/>
    <property type="project" value="InterPro"/>
</dbReference>
<evidence type="ECO:0000313" key="3">
    <source>
        <dbReference type="EMBL" id="EDV43341.2"/>
    </source>
</evidence>
<keyword evidence="1" id="KW-0539">Nucleus</keyword>
<name>B3M217_DROAN</name>
<dbReference type="EC" id="1.1.1.8" evidence="3"/>
<dbReference type="AlphaFoldDB" id="B3M217"/>
<feature type="domain" description="BESS" evidence="2">
    <location>
        <begin position="125"/>
        <end position="164"/>
    </location>
</feature>
<evidence type="ECO:0000256" key="1">
    <source>
        <dbReference type="PROSITE-ProRule" id="PRU00371"/>
    </source>
</evidence>
<dbReference type="Proteomes" id="UP000007801">
    <property type="component" value="Unassembled WGS sequence"/>
</dbReference>